<dbReference type="KEGG" id="tem:JW646_17140"/>
<organism evidence="1 2">
    <name type="scientific">Terrisporobacter hibernicus</name>
    <dbReference type="NCBI Taxonomy" id="2813371"/>
    <lineage>
        <taxon>Bacteria</taxon>
        <taxon>Bacillati</taxon>
        <taxon>Bacillota</taxon>
        <taxon>Clostridia</taxon>
        <taxon>Peptostreptococcales</taxon>
        <taxon>Peptostreptococcaceae</taxon>
        <taxon>Terrisporobacter</taxon>
    </lineage>
</organism>
<protein>
    <submittedName>
        <fullName evidence="1">Uncharacterized protein</fullName>
    </submittedName>
</protein>
<evidence type="ECO:0000313" key="2">
    <source>
        <dbReference type="Proteomes" id="UP001198983"/>
    </source>
</evidence>
<evidence type="ECO:0000313" key="1">
    <source>
        <dbReference type="EMBL" id="UEL47334.1"/>
    </source>
</evidence>
<dbReference type="Proteomes" id="UP001198983">
    <property type="component" value="Chromosome"/>
</dbReference>
<accession>A0AAX2ZDF9</accession>
<sequence length="110" mass="13392">MKQCQHFQDLSKARMKEIDEIRAAGGQTELEKWWKSLDDYTQKPKKKYEYVLWKDEDIAYMVQRRPHITFKVISEYLGKSIVACNRKYRKVEEQGKLEYYMNFKLESLSR</sequence>
<dbReference type="AlphaFoldDB" id="A0AAX2ZDF9"/>
<dbReference type="RefSeq" id="WP_228415785.1">
    <property type="nucleotide sequence ID" value="NZ_CP081135.1"/>
</dbReference>
<dbReference type="EMBL" id="CP081135">
    <property type="protein sequence ID" value="UEL47334.1"/>
    <property type="molecule type" value="Genomic_DNA"/>
</dbReference>
<proteinExistence type="predicted"/>
<name>A0AAX2ZDF9_9FIRM</name>
<keyword evidence="2" id="KW-1185">Reference proteome</keyword>
<reference evidence="1 2" key="1">
    <citation type="journal article" date="2023" name="Int. J. Syst. Evol. Microbiol.">
        <title>Terrisporobacter hibernicus sp. nov., isolated from bovine faeces in Northern Ireland.</title>
        <authorList>
            <person name="Mitchell M."/>
            <person name="Nguyen S.V."/>
            <person name="Connor M."/>
            <person name="Fairley D.J."/>
            <person name="Donoghue O."/>
            <person name="Marshall H."/>
            <person name="Koolman L."/>
            <person name="McMullan G."/>
            <person name="Schaffer K.E."/>
            <person name="McGrath J.W."/>
            <person name="Fanning S."/>
        </authorList>
    </citation>
    <scope>NUCLEOTIDE SEQUENCE [LARGE SCALE GENOMIC DNA]</scope>
    <source>
        <strain evidence="1 2">MCA3</strain>
    </source>
</reference>
<gene>
    <name evidence="1" type="ORF">JW646_17140</name>
</gene>